<evidence type="ECO:0000313" key="3">
    <source>
        <dbReference type="EMBL" id="JAW16256.1"/>
    </source>
</evidence>
<keyword evidence="1" id="KW-0472">Membrane</keyword>
<keyword evidence="1" id="KW-0812">Transmembrane</keyword>
<reference evidence="3" key="1">
    <citation type="journal article" date="2018" name="PLoS Negl. Trop. Dis.">
        <title>An insight into the salivary gland and fat body transcriptome of Panstrongylus lignarius (Hemiptera: Heteroptera), the main vector of Chagas disease in Peru.</title>
        <authorList>
            <person name="Nevoa J.C."/>
            <person name="Mendes M.T."/>
            <person name="da Silva M.V."/>
            <person name="Soares S.C."/>
            <person name="Oliveira C.J.F."/>
            <person name="Ribeiro J.M.C."/>
        </authorList>
    </citation>
    <scope>NUCLEOTIDE SEQUENCE</scope>
</reference>
<dbReference type="AlphaFoldDB" id="A0A224XUN4"/>
<keyword evidence="1" id="KW-1133">Transmembrane helix</keyword>
<feature type="signal peptide" evidence="2">
    <location>
        <begin position="1"/>
        <end position="25"/>
    </location>
</feature>
<evidence type="ECO:0000256" key="2">
    <source>
        <dbReference type="SAM" id="SignalP"/>
    </source>
</evidence>
<keyword evidence="2" id="KW-0732">Signal</keyword>
<accession>A0A224XUN4</accession>
<evidence type="ECO:0000256" key="1">
    <source>
        <dbReference type="SAM" id="Phobius"/>
    </source>
</evidence>
<proteinExistence type="predicted"/>
<organism evidence="3">
    <name type="scientific">Panstrongylus lignarius</name>
    <dbReference type="NCBI Taxonomy" id="156445"/>
    <lineage>
        <taxon>Eukaryota</taxon>
        <taxon>Metazoa</taxon>
        <taxon>Ecdysozoa</taxon>
        <taxon>Arthropoda</taxon>
        <taxon>Hexapoda</taxon>
        <taxon>Insecta</taxon>
        <taxon>Pterygota</taxon>
        <taxon>Neoptera</taxon>
        <taxon>Paraneoptera</taxon>
        <taxon>Hemiptera</taxon>
        <taxon>Heteroptera</taxon>
        <taxon>Panheteroptera</taxon>
        <taxon>Cimicomorpha</taxon>
        <taxon>Reduviidae</taxon>
        <taxon>Triatominae</taxon>
        <taxon>Panstrongylus</taxon>
    </lineage>
</organism>
<feature type="chain" id="PRO_5012714007" description="Secreted protein" evidence="2">
    <location>
        <begin position="26"/>
        <end position="68"/>
    </location>
</feature>
<protein>
    <recommendedName>
        <fullName evidence="4">Secreted protein</fullName>
    </recommendedName>
</protein>
<feature type="transmembrane region" description="Helical" evidence="1">
    <location>
        <begin position="49"/>
        <end position="67"/>
    </location>
</feature>
<sequence>MFCNFINSLVGVILYLLLLLRNLHSDTLSNVLYLRDKNSLKFPQNRVHIQTLCILPYLAASGLHLLLA</sequence>
<evidence type="ECO:0008006" key="4">
    <source>
        <dbReference type="Google" id="ProtNLM"/>
    </source>
</evidence>
<dbReference type="EMBL" id="GFTR01000170">
    <property type="protein sequence ID" value="JAW16256.1"/>
    <property type="molecule type" value="Transcribed_RNA"/>
</dbReference>
<name>A0A224XUN4_9HEMI</name>